<dbReference type="InterPro" id="IPR007560">
    <property type="entry name" value="Restrct_endonuc_IV_Mrr"/>
</dbReference>
<keyword evidence="2" id="KW-0255">Endonuclease</keyword>
<keyword evidence="2" id="KW-0540">Nuclease</keyword>
<dbReference type="PANTHER" id="PTHR30015">
    <property type="entry name" value="MRR RESTRICTION SYSTEM PROTEIN"/>
    <property type="match status" value="1"/>
</dbReference>
<dbReference type="SUPFAM" id="SSF52980">
    <property type="entry name" value="Restriction endonuclease-like"/>
    <property type="match status" value="1"/>
</dbReference>
<dbReference type="GO" id="GO:0015666">
    <property type="term" value="F:restriction endodeoxyribonuclease activity"/>
    <property type="evidence" value="ECO:0007669"/>
    <property type="project" value="TreeGrafter"/>
</dbReference>
<dbReference type="GO" id="GO:0009307">
    <property type="term" value="P:DNA restriction-modification system"/>
    <property type="evidence" value="ECO:0007669"/>
    <property type="project" value="InterPro"/>
</dbReference>
<protein>
    <submittedName>
        <fullName evidence="2">Restriction endonuclease</fullName>
    </submittedName>
</protein>
<evidence type="ECO:0000259" key="1">
    <source>
        <dbReference type="Pfam" id="PF04471"/>
    </source>
</evidence>
<sequence length="292" mass="33575">MTQSFTIPETISEEYIRNLNWREFELFVSELLKWNGYYAKVTPASNDEGKDIIATKNGDHYYIECKHWSKHYKVGREYLEKLVGAAARDGVKNIIFITTSAFHKNAYDYRDDLNIQGNFNLLLLDTKSLIRLSKHHKENNINNLSTTRNTPIITPFTKKDLKLGDLSWHDPKEKVLKVLGSPISIKKNFPPLWSGNVEDLKFDNNNIEVIAVNDSLMLMIVKLPNNMATPRGIYCGMTAQDIIDAYGQPSFSYNGKNSTMDTSIVYEVEDRIDLIFDLLNNKITCIRFGEFD</sequence>
<dbReference type="Gene3D" id="3.40.1350.10">
    <property type="match status" value="1"/>
</dbReference>
<proteinExistence type="predicted"/>
<evidence type="ECO:0000313" key="2">
    <source>
        <dbReference type="EMBL" id="DAE16756.1"/>
    </source>
</evidence>
<name>A0A8S5QDZ5_9CAUD</name>
<keyword evidence="2" id="KW-0378">Hydrolase</keyword>
<dbReference type="GO" id="GO:0003677">
    <property type="term" value="F:DNA binding"/>
    <property type="evidence" value="ECO:0007669"/>
    <property type="project" value="InterPro"/>
</dbReference>
<dbReference type="InterPro" id="IPR052906">
    <property type="entry name" value="Type_IV_Methyl-Rstrct_Enzyme"/>
</dbReference>
<reference evidence="2" key="1">
    <citation type="journal article" date="2021" name="Proc. Natl. Acad. Sci. U.S.A.">
        <title>A Catalog of Tens of Thousands of Viruses from Human Metagenomes Reveals Hidden Associations with Chronic Diseases.</title>
        <authorList>
            <person name="Tisza M.J."/>
            <person name="Buck C.B."/>
        </authorList>
    </citation>
    <scope>NUCLEOTIDE SEQUENCE</scope>
    <source>
        <strain evidence="2">CtVii20</strain>
    </source>
</reference>
<dbReference type="Pfam" id="PF04471">
    <property type="entry name" value="Mrr_cat"/>
    <property type="match status" value="1"/>
</dbReference>
<dbReference type="InterPro" id="IPR011856">
    <property type="entry name" value="tRNA_endonuc-like_dom_sf"/>
</dbReference>
<accession>A0A8S5QDZ5</accession>
<dbReference type="PANTHER" id="PTHR30015:SF7">
    <property type="entry name" value="TYPE IV METHYL-DIRECTED RESTRICTION ENZYME ECOKMRR"/>
    <property type="match status" value="1"/>
</dbReference>
<dbReference type="InterPro" id="IPR011335">
    <property type="entry name" value="Restrct_endonuc-II-like"/>
</dbReference>
<dbReference type="EMBL" id="BK015631">
    <property type="protein sequence ID" value="DAE16756.1"/>
    <property type="molecule type" value="Genomic_DNA"/>
</dbReference>
<organism evidence="2">
    <name type="scientific">Siphoviridae sp. ctVii20</name>
    <dbReference type="NCBI Taxonomy" id="2825533"/>
    <lineage>
        <taxon>Viruses</taxon>
        <taxon>Duplodnaviria</taxon>
        <taxon>Heunggongvirae</taxon>
        <taxon>Uroviricota</taxon>
        <taxon>Caudoviricetes</taxon>
    </lineage>
</organism>
<feature type="domain" description="Restriction endonuclease type IV Mrr" evidence="1">
    <location>
        <begin position="16"/>
        <end position="132"/>
    </location>
</feature>